<sequence>MPAREDTCKQNPVRHAYVPFKARRLLQKINTAVNTALVPPKHCLLSKADSAVNTASAFTIHSNRERRATRGN</sequence>
<evidence type="ECO:0000313" key="1">
    <source>
        <dbReference type="EMBL" id="KAJ1171704.1"/>
    </source>
</evidence>
<evidence type="ECO:0000313" key="2">
    <source>
        <dbReference type="Proteomes" id="UP001066276"/>
    </source>
</evidence>
<comment type="caution">
    <text evidence="1">The sequence shown here is derived from an EMBL/GenBank/DDBJ whole genome shotgun (WGS) entry which is preliminary data.</text>
</comment>
<reference evidence="1" key="1">
    <citation type="journal article" date="2022" name="bioRxiv">
        <title>Sequencing and chromosome-scale assembly of the giantPleurodeles waltlgenome.</title>
        <authorList>
            <person name="Brown T."/>
            <person name="Elewa A."/>
            <person name="Iarovenko S."/>
            <person name="Subramanian E."/>
            <person name="Araus A.J."/>
            <person name="Petzold A."/>
            <person name="Susuki M."/>
            <person name="Suzuki K.-i.T."/>
            <person name="Hayashi T."/>
            <person name="Toyoda A."/>
            <person name="Oliveira C."/>
            <person name="Osipova E."/>
            <person name="Leigh N.D."/>
            <person name="Simon A."/>
            <person name="Yun M.H."/>
        </authorList>
    </citation>
    <scope>NUCLEOTIDE SEQUENCE</scope>
    <source>
        <strain evidence="1">20211129_DDA</strain>
        <tissue evidence="1">Liver</tissue>
    </source>
</reference>
<proteinExistence type="predicted"/>
<organism evidence="1 2">
    <name type="scientific">Pleurodeles waltl</name>
    <name type="common">Iberian ribbed newt</name>
    <dbReference type="NCBI Taxonomy" id="8319"/>
    <lineage>
        <taxon>Eukaryota</taxon>
        <taxon>Metazoa</taxon>
        <taxon>Chordata</taxon>
        <taxon>Craniata</taxon>
        <taxon>Vertebrata</taxon>
        <taxon>Euteleostomi</taxon>
        <taxon>Amphibia</taxon>
        <taxon>Batrachia</taxon>
        <taxon>Caudata</taxon>
        <taxon>Salamandroidea</taxon>
        <taxon>Salamandridae</taxon>
        <taxon>Pleurodelinae</taxon>
        <taxon>Pleurodeles</taxon>
    </lineage>
</organism>
<keyword evidence="2" id="KW-1185">Reference proteome</keyword>
<dbReference type="Proteomes" id="UP001066276">
    <property type="component" value="Chromosome 4_1"/>
</dbReference>
<accession>A0AAV7T5U3</accession>
<name>A0AAV7T5U3_PLEWA</name>
<protein>
    <submittedName>
        <fullName evidence="1">Uncharacterized protein</fullName>
    </submittedName>
</protein>
<gene>
    <name evidence="1" type="ORF">NDU88_003562</name>
</gene>
<dbReference type="AlphaFoldDB" id="A0AAV7T5U3"/>
<dbReference type="EMBL" id="JANPWB010000007">
    <property type="protein sequence ID" value="KAJ1171704.1"/>
    <property type="molecule type" value="Genomic_DNA"/>
</dbReference>